<protein>
    <submittedName>
        <fullName evidence="2">GNAT family acetyltransferase</fullName>
    </submittedName>
</protein>
<dbReference type="InterPro" id="IPR051908">
    <property type="entry name" value="Ribosomal_N-acetyltransferase"/>
</dbReference>
<comment type="caution">
    <text evidence="2">The sequence shown here is derived from an EMBL/GenBank/DDBJ whole genome shotgun (WGS) entry which is preliminary data.</text>
</comment>
<keyword evidence="3" id="KW-1185">Reference proteome</keyword>
<dbReference type="Proteomes" id="UP001156836">
    <property type="component" value="Unassembled WGS sequence"/>
</dbReference>
<dbReference type="PANTHER" id="PTHR43441:SF2">
    <property type="entry name" value="FAMILY ACETYLTRANSFERASE, PUTATIVE (AFU_ORTHOLOGUE AFUA_7G00850)-RELATED"/>
    <property type="match status" value="1"/>
</dbReference>
<evidence type="ECO:0000313" key="3">
    <source>
        <dbReference type="Proteomes" id="UP001156836"/>
    </source>
</evidence>
<name>A0ABQ6C0Y9_9NEIS</name>
<organism evidence="2 3">
    <name type="scientific">Chitiniphilus shinanonensis</name>
    <dbReference type="NCBI Taxonomy" id="553088"/>
    <lineage>
        <taxon>Bacteria</taxon>
        <taxon>Pseudomonadati</taxon>
        <taxon>Pseudomonadota</taxon>
        <taxon>Betaproteobacteria</taxon>
        <taxon>Neisseriales</taxon>
        <taxon>Chitinibacteraceae</taxon>
        <taxon>Chitiniphilus</taxon>
    </lineage>
</organism>
<evidence type="ECO:0000313" key="2">
    <source>
        <dbReference type="EMBL" id="GLS05853.1"/>
    </source>
</evidence>
<dbReference type="InterPro" id="IPR016181">
    <property type="entry name" value="Acyl_CoA_acyltransferase"/>
</dbReference>
<dbReference type="Gene3D" id="3.40.630.30">
    <property type="match status" value="1"/>
</dbReference>
<dbReference type="SUPFAM" id="SSF55729">
    <property type="entry name" value="Acyl-CoA N-acyltransferases (Nat)"/>
    <property type="match status" value="1"/>
</dbReference>
<dbReference type="Pfam" id="PF13302">
    <property type="entry name" value="Acetyltransf_3"/>
    <property type="match status" value="1"/>
</dbReference>
<sequence length="234" mass="25917">MPIPLLQPLGALLPDWCPPPPPPHTLLQGHGCRLEPVDAARHAQPLFDAFAEDPDGALWTYLPYGPFADATALAAWLDSKRGLSDQQLYAIVDAASGAALGLCGYLRIQPEAGSIEVGNLTYSPRLQRSRLATAAMALMMENAFALGYRRYEWKCNALNAPSCRAAERLGFTFEGIFRQATVVKGRNRDTAWYSILDHEWPRLRDAYARWLAPDNFDEAGRQRHALSTRTGRAP</sequence>
<dbReference type="EMBL" id="BSOZ01000069">
    <property type="protein sequence ID" value="GLS05853.1"/>
    <property type="molecule type" value="Genomic_DNA"/>
</dbReference>
<dbReference type="PROSITE" id="PS51186">
    <property type="entry name" value="GNAT"/>
    <property type="match status" value="1"/>
</dbReference>
<dbReference type="InterPro" id="IPR000182">
    <property type="entry name" value="GNAT_dom"/>
</dbReference>
<evidence type="ECO:0000259" key="1">
    <source>
        <dbReference type="PROSITE" id="PS51186"/>
    </source>
</evidence>
<reference evidence="3" key="1">
    <citation type="journal article" date="2019" name="Int. J. Syst. Evol. Microbiol.">
        <title>The Global Catalogue of Microorganisms (GCM) 10K type strain sequencing project: providing services to taxonomists for standard genome sequencing and annotation.</title>
        <authorList>
            <consortium name="The Broad Institute Genomics Platform"/>
            <consortium name="The Broad Institute Genome Sequencing Center for Infectious Disease"/>
            <person name="Wu L."/>
            <person name="Ma J."/>
        </authorList>
    </citation>
    <scope>NUCLEOTIDE SEQUENCE [LARGE SCALE GENOMIC DNA]</scope>
    <source>
        <strain evidence="3">NBRC 104970</strain>
    </source>
</reference>
<dbReference type="RefSeq" id="WP_018746750.1">
    <property type="nucleotide sequence ID" value="NZ_BSOZ01000069.1"/>
</dbReference>
<dbReference type="PANTHER" id="PTHR43441">
    <property type="entry name" value="RIBOSOMAL-PROTEIN-SERINE ACETYLTRANSFERASE"/>
    <property type="match status" value="1"/>
</dbReference>
<feature type="domain" description="N-acetyltransferase" evidence="1">
    <location>
        <begin position="44"/>
        <end position="189"/>
    </location>
</feature>
<proteinExistence type="predicted"/>
<gene>
    <name evidence="2" type="ORF">GCM10007860_30120</name>
</gene>
<accession>A0ABQ6C0Y9</accession>